<dbReference type="SMART" id="SM00028">
    <property type="entry name" value="TPR"/>
    <property type="match status" value="6"/>
</dbReference>
<evidence type="ECO:0000256" key="1">
    <source>
        <dbReference type="ARBA" id="ARBA00022729"/>
    </source>
</evidence>
<dbReference type="InterPro" id="IPR039565">
    <property type="entry name" value="BamD-like"/>
</dbReference>
<evidence type="ECO:0000256" key="2">
    <source>
        <dbReference type="ARBA" id="ARBA00022737"/>
    </source>
</evidence>
<dbReference type="AlphaFoldDB" id="A0A6B3L7S8"/>
<dbReference type="RefSeq" id="WP_164362425.1">
    <property type="nucleotide sequence ID" value="NZ_CP066776.1"/>
</dbReference>
<dbReference type="SUPFAM" id="SSF48452">
    <property type="entry name" value="TPR-like"/>
    <property type="match status" value="4"/>
</dbReference>
<evidence type="ECO:0000256" key="3">
    <source>
        <dbReference type="ARBA" id="ARBA00022803"/>
    </source>
</evidence>
<name>A0A6B3L7S8_9BACT</name>
<organism evidence="5 6">
    <name type="scientific">Sulfuriroseicoccus oceanibius</name>
    <dbReference type="NCBI Taxonomy" id="2707525"/>
    <lineage>
        <taxon>Bacteria</taxon>
        <taxon>Pseudomonadati</taxon>
        <taxon>Verrucomicrobiota</taxon>
        <taxon>Verrucomicrobiia</taxon>
        <taxon>Verrucomicrobiales</taxon>
        <taxon>Verrucomicrobiaceae</taxon>
        <taxon>Sulfuriroseicoccus</taxon>
    </lineage>
</organism>
<dbReference type="EMBL" id="CP066776">
    <property type="protein sequence ID" value="QQL44207.1"/>
    <property type="molecule type" value="Genomic_DNA"/>
</dbReference>
<dbReference type="Pfam" id="PF13432">
    <property type="entry name" value="TPR_16"/>
    <property type="match status" value="2"/>
</dbReference>
<dbReference type="InterPro" id="IPR051685">
    <property type="entry name" value="Ycf3/AcsC/BcsC/TPR_MFPF"/>
</dbReference>
<evidence type="ECO:0000313" key="5">
    <source>
        <dbReference type="EMBL" id="QQL44207.1"/>
    </source>
</evidence>
<gene>
    <name evidence="5" type="ORF">G3M56_009905</name>
</gene>
<reference evidence="5 6" key="1">
    <citation type="submission" date="2020-12" db="EMBL/GenBank/DDBJ databases">
        <title>Sulforoseuscoccus oceanibium gen. nov., sp. nov., a representative of the phylum Verrucomicrobia with special cytoplasmic membrane, and proposal of Sulforoseuscoccusaceae fam. nov.</title>
        <authorList>
            <person name="Xi F."/>
        </authorList>
    </citation>
    <scope>NUCLEOTIDE SEQUENCE [LARGE SCALE GENOMIC DNA]</scope>
    <source>
        <strain evidence="5 6">T37</strain>
    </source>
</reference>
<feature type="domain" description="Outer membrane lipoprotein BamD-like" evidence="4">
    <location>
        <begin position="439"/>
        <end position="638"/>
    </location>
</feature>
<keyword evidence="2" id="KW-0677">Repeat</keyword>
<keyword evidence="1" id="KW-0732">Signal</keyword>
<dbReference type="Pfam" id="PF13525">
    <property type="entry name" value="YfiO"/>
    <property type="match status" value="1"/>
</dbReference>
<dbReference type="KEGG" id="soa:G3M56_009905"/>
<dbReference type="Gene3D" id="1.25.40.10">
    <property type="entry name" value="Tetratricopeptide repeat domain"/>
    <property type="match status" value="4"/>
</dbReference>
<keyword evidence="6" id="KW-1185">Reference proteome</keyword>
<dbReference type="PANTHER" id="PTHR44943:SF8">
    <property type="entry name" value="TPR REPEAT-CONTAINING PROTEIN MJ0263"/>
    <property type="match status" value="1"/>
</dbReference>
<proteinExistence type="predicted"/>
<keyword evidence="3" id="KW-0802">TPR repeat</keyword>
<accession>A0A6B3L7S8</accession>
<protein>
    <submittedName>
        <fullName evidence="5">Tetratricopeptide repeat protein</fullName>
    </submittedName>
</protein>
<sequence>MKKPPSFLKLIAAASVMAAGTVSIHAQDINKDFSKGVTFLQDGNSQAAYETFDAIIRAHSGKANEIGPVFGSIYFHRGVAAMRKQDWEKAASDFTTCFSQFKNVADANKSKNMYQTMAMYQAAVCQRMSGQYAEALKNFEAFEKRAGDKNIPDRQTVAFNRGDLKAHMAFCYASEGKPKLAAAALHDNYTDDGKRDPKTGSQFKANPMLNEQSLIATLKAFLDTEDSEGGIEFIRENRQYINRDAGLRYQFAQSMGALGAVANQAGDYGYAMALLSIVPMTDESLEWLRQAKGGVEAMDRPGGVKSPLGKQIEAIEAKIAKDVAEGNPIEVLVLETMGAIYEANRNFEGSYAVFEELLAKFPKAERRSFLLYRAANAAYVTGRVNECQKYADAFIQEFPDHELRDRVENMRILGIFLNGQYERALTVLETAIIPEGSDLEDMAMYVRGASNYFLGNWNEAATVLGDHVNKYRESESQYVESTMFFLADTQARLGDFRKAGAMLDKYLEKYPEGQLLDRALYSRAMAHFYLDETDAAQKRLNDFFSQAPDSLVRDEAYKLFGDVIYSSENPDVESARKQYQRALETAQEFAHDNVAADALQSLLILSNDEQEWDKSVEIYETYFEKYPEGFNRAKIAVNGLKPLEEVGRLDEGLEKVAELIVDLGSQRDAFGVEDLITAYSQTAVKGGMELEELRDKLLNLPVSGSAEVTRAMLLMAVIDAYEDAIKQEKDEARKRLLAGTVSALYRQMEDRFAPDRLSNYILIRVGQQLVDRGRSAEAEKYLKEILVRDDTAYQTDARYALAELNMKQGGAGDLDESVQILRDLLDNNPNEKAASREKWTVLLGNALMKAEKWKEAEAVWDGYLKEGWRSFVIEATFKMGVSRQESGDDGGAQACYTNVVASDPGYLEYSLPSWKRMADIFRDNGRNQDAYDTLHNMISRVGHLEEKDEQGIIRDARVTMEALAAGGGVVEKPLPAE</sequence>
<evidence type="ECO:0000259" key="4">
    <source>
        <dbReference type="Pfam" id="PF13525"/>
    </source>
</evidence>
<dbReference type="Pfam" id="PF13174">
    <property type="entry name" value="TPR_6"/>
    <property type="match status" value="1"/>
</dbReference>
<dbReference type="Proteomes" id="UP000475117">
    <property type="component" value="Chromosome"/>
</dbReference>
<dbReference type="InterPro" id="IPR019734">
    <property type="entry name" value="TPR_rpt"/>
</dbReference>
<dbReference type="InterPro" id="IPR011990">
    <property type="entry name" value="TPR-like_helical_dom_sf"/>
</dbReference>
<evidence type="ECO:0000313" key="6">
    <source>
        <dbReference type="Proteomes" id="UP000475117"/>
    </source>
</evidence>
<dbReference type="PANTHER" id="PTHR44943">
    <property type="entry name" value="CELLULOSE SYNTHASE OPERON PROTEIN C"/>
    <property type="match status" value="1"/>
</dbReference>